<keyword evidence="2" id="KW-1185">Reference proteome</keyword>
<dbReference type="EMBL" id="JAFREL020000001">
    <property type="protein sequence ID" value="MEO1768288.1"/>
    <property type="molecule type" value="Genomic_DNA"/>
</dbReference>
<organism evidence="1 2">
    <name type="scientific">Candidatus Enterococcus ferrettii</name>
    <dbReference type="NCBI Taxonomy" id="2815324"/>
    <lineage>
        <taxon>Bacteria</taxon>
        <taxon>Bacillati</taxon>
        <taxon>Bacillota</taxon>
        <taxon>Bacilli</taxon>
        <taxon>Lactobacillales</taxon>
        <taxon>Enterococcaceae</taxon>
        <taxon>Enterococcus</taxon>
    </lineage>
</organism>
<protein>
    <submittedName>
        <fullName evidence="1">Uncharacterized protein</fullName>
    </submittedName>
</protein>
<comment type="caution">
    <text evidence="1">The sequence shown here is derived from an EMBL/GenBank/DDBJ whole genome shotgun (WGS) entry which is preliminary data.</text>
</comment>
<dbReference type="RefSeq" id="WP_207704208.1">
    <property type="nucleotide sequence ID" value="NZ_JAFREL020000001.1"/>
</dbReference>
<dbReference type="Proteomes" id="UP000664357">
    <property type="component" value="Unassembled WGS sequence"/>
</dbReference>
<gene>
    <name evidence="1" type="ORF">JZO67_000199</name>
</gene>
<reference evidence="1 2" key="1">
    <citation type="submission" date="2021-03" db="EMBL/GenBank/DDBJ databases">
        <authorList>
            <person name="Gilmore M.S."/>
            <person name="Schwartzman J."/>
            <person name="Van Tyne D."/>
            <person name="Martin M."/>
            <person name="Earl A.M."/>
            <person name="Manson A.L."/>
            <person name="Straub T."/>
            <person name="Salamzade R."/>
            <person name="Saavedra J."/>
            <person name="Lebreton F."/>
            <person name="Prichula J."/>
            <person name="Schaufler K."/>
            <person name="Gaca A."/>
            <person name="Sgardioli B."/>
            <person name="Wagenaar J."/>
            <person name="Strong T."/>
        </authorList>
    </citation>
    <scope>NUCLEOTIDE SEQUENCE [LARGE SCALE GENOMIC DNA]</scope>
    <source>
        <strain evidence="1 2">665A</strain>
    </source>
</reference>
<accession>A0ABV0EL34</accession>
<name>A0ABV0EL34_9ENTE</name>
<proteinExistence type="predicted"/>
<evidence type="ECO:0000313" key="1">
    <source>
        <dbReference type="EMBL" id="MEO1768288.1"/>
    </source>
</evidence>
<sequence>MTLGIKYKTLAGNIVSVTAASVANYFMKDIFEPDSPAVILCACLNENEETEYWLSNQLKEVLE</sequence>
<reference evidence="1 2" key="2">
    <citation type="submission" date="2024-02" db="EMBL/GenBank/DDBJ databases">
        <title>The Genome Sequence of Enterococcus sp. DIV0159.</title>
        <authorList>
            <person name="Earl A."/>
            <person name="Manson A."/>
            <person name="Gilmore M."/>
            <person name="Sanders J."/>
            <person name="Shea T."/>
            <person name="Howe W."/>
            <person name="Livny J."/>
            <person name="Cuomo C."/>
            <person name="Neafsey D."/>
            <person name="Birren B."/>
        </authorList>
    </citation>
    <scope>NUCLEOTIDE SEQUENCE [LARGE SCALE GENOMIC DNA]</scope>
    <source>
        <strain evidence="1 2">665A</strain>
    </source>
</reference>
<evidence type="ECO:0000313" key="2">
    <source>
        <dbReference type="Proteomes" id="UP000664357"/>
    </source>
</evidence>